<dbReference type="Gene3D" id="1.20.5.4130">
    <property type="match status" value="1"/>
</dbReference>
<gene>
    <name evidence="7" type="ORF">F3Y22_tig00111877pilonHSYRG00156</name>
</gene>
<keyword evidence="8" id="KW-1185">Reference proteome</keyword>
<dbReference type="InterPro" id="IPR042197">
    <property type="entry name" value="Apaf_helical"/>
</dbReference>
<dbReference type="SUPFAM" id="SSF52540">
    <property type="entry name" value="P-loop containing nucleoside triphosphate hydrolases"/>
    <property type="match status" value="1"/>
</dbReference>
<dbReference type="Proteomes" id="UP000436088">
    <property type="component" value="Unassembled WGS sequence"/>
</dbReference>
<dbReference type="Gene3D" id="3.40.50.300">
    <property type="entry name" value="P-loop containing nucleotide triphosphate hydrolases"/>
    <property type="match status" value="1"/>
</dbReference>
<dbReference type="SUPFAM" id="SSF52058">
    <property type="entry name" value="L domain-like"/>
    <property type="match status" value="1"/>
</dbReference>
<dbReference type="PANTHER" id="PTHR23155:SF1185">
    <property type="entry name" value="DISEASE RESISTANCE RPP8-LIKE PROTEIN 3-RELATED"/>
    <property type="match status" value="1"/>
</dbReference>
<evidence type="ECO:0000313" key="8">
    <source>
        <dbReference type="Proteomes" id="UP000436088"/>
    </source>
</evidence>
<dbReference type="FunFam" id="1.10.10.10:FF:000322">
    <property type="entry name" value="Probable disease resistance protein At1g63360"/>
    <property type="match status" value="1"/>
</dbReference>
<sequence length="856" mass="98300">MCVDNKLLRDRVSKIRDLVYDAEDVIDSFILEYPHQGDFLKAARQGFFHAVGKRFTSIFTKPSHLHRTGVEIKKFQTNLESISRSLSACKIPADGAGSSSISSMQQQKIRRTFSHVEEEDVVSLEVSTKDVLAQLMTDEDRPHAVVSIVGMGGIGKTTLAKKVYKHVDVKRHFDCLAWVFISQQCNPREVLLDILMKVQPSEESFDNLNENREDWDILKPALPRGRKGSKIIFTTRNKDVALYADPWHSPIVLPFLTDDASWKLFIIKAFPRSKTDPHACPKAFEKLGREMVEKCGGLPLAIVVLGGLLATKQTQGQWEMVHRNILQGPLKGLQPQGHQYGAVNSILALSYNDLPYHLKPCFLYLGHYPEDWEISKKELVRLWIAEGFISPSPESREMLMEDAGYQILDELINRSLVQLGRRDYTGTNVKTCRLHDLLRDLCIDKAREDNLFEIVQPPSTEPDVTLTESMPRRIVIHPSKRYVCLKGEHMKLRSLLLFQDEKLIELHIPECKNFKLLRVLNLVRMDVEEWHVSSEIGNLHHLRYLKLKSKDIILPRAIGKLRSLHTLYLSHILRVVIPDVLFELERLRHIVLRGKFGVGDERYMRPRLISKDIETLKYITVNEELIQDKSLLRLSNLQSLGMVLERAEDVRPILMSLMKLQRLASLYMQFKSDLTLSYSYPDLEPLSHCHRLSKLTLKGKIKEDPQGSHHVLTFIPPSIAKLTLIFCNMKQDPMGVLEKLPCLRILKLGVHAYEGSKMICSANGFPQLHSLEMNYLHHLKEWVIEEGAMPHLRSLYLEGISNLKKIPRGLRYITTLQQLKLSGLHGVGERIKVIDGREGEDFYKVRHVPQVDIFNW</sequence>
<dbReference type="Gene3D" id="1.10.8.430">
    <property type="entry name" value="Helical domain of apoptotic protease-activating factors"/>
    <property type="match status" value="1"/>
</dbReference>
<dbReference type="InterPro" id="IPR038005">
    <property type="entry name" value="RX-like_CC"/>
</dbReference>
<dbReference type="CDD" id="cd14798">
    <property type="entry name" value="RX-CC_like"/>
    <property type="match status" value="1"/>
</dbReference>
<evidence type="ECO:0000313" key="7">
    <source>
        <dbReference type="EMBL" id="KAE8671947.1"/>
    </source>
</evidence>
<keyword evidence="2" id="KW-0547">Nucleotide-binding</keyword>
<dbReference type="InterPro" id="IPR027417">
    <property type="entry name" value="P-loop_NTPase"/>
</dbReference>
<reference evidence="7" key="1">
    <citation type="submission" date="2019-09" db="EMBL/GenBank/DDBJ databases">
        <title>Draft genome information of white flower Hibiscus syriacus.</title>
        <authorList>
            <person name="Kim Y.-M."/>
        </authorList>
    </citation>
    <scope>NUCLEOTIDE SEQUENCE [LARGE SCALE GENOMIC DNA]</scope>
    <source>
        <strain evidence="7">YM2019G1</strain>
    </source>
</reference>
<dbReference type="GO" id="GO:0098542">
    <property type="term" value="P:defense response to other organism"/>
    <property type="evidence" value="ECO:0007669"/>
    <property type="project" value="TreeGrafter"/>
</dbReference>
<dbReference type="Pfam" id="PF00931">
    <property type="entry name" value="NB-ARC"/>
    <property type="match status" value="2"/>
</dbReference>
<dbReference type="PRINTS" id="PR00364">
    <property type="entry name" value="DISEASERSIST"/>
</dbReference>
<dbReference type="AlphaFoldDB" id="A0A6A2YDT9"/>
<dbReference type="InterPro" id="IPR036388">
    <property type="entry name" value="WH-like_DNA-bd_sf"/>
</dbReference>
<evidence type="ECO:0000259" key="4">
    <source>
        <dbReference type="Pfam" id="PF00931"/>
    </source>
</evidence>
<evidence type="ECO:0000259" key="5">
    <source>
        <dbReference type="Pfam" id="PF23559"/>
    </source>
</evidence>
<feature type="domain" description="Disease resistance protein winged helix" evidence="5">
    <location>
        <begin position="368"/>
        <end position="442"/>
    </location>
</feature>
<dbReference type="EMBL" id="VEPZ02001457">
    <property type="protein sequence ID" value="KAE8671947.1"/>
    <property type="molecule type" value="Genomic_DNA"/>
</dbReference>
<organism evidence="7 8">
    <name type="scientific">Hibiscus syriacus</name>
    <name type="common">Rose of Sharon</name>
    <dbReference type="NCBI Taxonomy" id="106335"/>
    <lineage>
        <taxon>Eukaryota</taxon>
        <taxon>Viridiplantae</taxon>
        <taxon>Streptophyta</taxon>
        <taxon>Embryophyta</taxon>
        <taxon>Tracheophyta</taxon>
        <taxon>Spermatophyta</taxon>
        <taxon>Magnoliopsida</taxon>
        <taxon>eudicotyledons</taxon>
        <taxon>Gunneridae</taxon>
        <taxon>Pentapetalae</taxon>
        <taxon>rosids</taxon>
        <taxon>malvids</taxon>
        <taxon>Malvales</taxon>
        <taxon>Malvaceae</taxon>
        <taxon>Malvoideae</taxon>
        <taxon>Hibiscus</taxon>
    </lineage>
</organism>
<dbReference type="InterPro" id="IPR002182">
    <property type="entry name" value="NB-ARC"/>
</dbReference>
<evidence type="ECO:0000259" key="6">
    <source>
        <dbReference type="Pfam" id="PF23598"/>
    </source>
</evidence>
<evidence type="ECO:0000256" key="3">
    <source>
        <dbReference type="ARBA" id="ARBA00022821"/>
    </source>
</evidence>
<feature type="domain" description="Disease resistance R13L4/SHOC-2-like LRR" evidence="6">
    <location>
        <begin position="491"/>
        <end position="821"/>
    </location>
</feature>
<dbReference type="InterPro" id="IPR044974">
    <property type="entry name" value="Disease_R_plants"/>
</dbReference>
<accession>A0A6A2YDT9</accession>
<dbReference type="Gene3D" id="3.80.10.10">
    <property type="entry name" value="Ribonuclease Inhibitor"/>
    <property type="match status" value="2"/>
</dbReference>
<dbReference type="GO" id="GO:0043531">
    <property type="term" value="F:ADP binding"/>
    <property type="evidence" value="ECO:0007669"/>
    <property type="project" value="InterPro"/>
</dbReference>
<feature type="domain" description="NB-ARC" evidence="4">
    <location>
        <begin position="212"/>
        <end position="273"/>
    </location>
</feature>
<feature type="domain" description="NB-ARC" evidence="4">
    <location>
        <begin position="129"/>
        <end position="211"/>
    </location>
</feature>
<dbReference type="Pfam" id="PF23598">
    <property type="entry name" value="LRR_14"/>
    <property type="match status" value="1"/>
</dbReference>
<dbReference type="Gene3D" id="1.10.10.10">
    <property type="entry name" value="Winged helix-like DNA-binding domain superfamily/Winged helix DNA-binding domain"/>
    <property type="match status" value="1"/>
</dbReference>
<protein>
    <submittedName>
        <fullName evidence="7">Disease resistance protein RPP8</fullName>
    </submittedName>
</protein>
<evidence type="ECO:0000256" key="1">
    <source>
        <dbReference type="ARBA" id="ARBA00022737"/>
    </source>
</evidence>
<dbReference type="InterPro" id="IPR032675">
    <property type="entry name" value="LRR_dom_sf"/>
</dbReference>
<keyword evidence="1" id="KW-0677">Repeat</keyword>
<name>A0A6A2YDT9_HIBSY</name>
<dbReference type="PANTHER" id="PTHR23155">
    <property type="entry name" value="DISEASE RESISTANCE PROTEIN RP"/>
    <property type="match status" value="1"/>
</dbReference>
<dbReference type="InterPro" id="IPR058922">
    <property type="entry name" value="WHD_DRP"/>
</dbReference>
<proteinExistence type="predicted"/>
<comment type="caution">
    <text evidence="7">The sequence shown here is derived from an EMBL/GenBank/DDBJ whole genome shotgun (WGS) entry which is preliminary data.</text>
</comment>
<keyword evidence="3" id="KW-0611">Plant defense</keyword>
<evidence type="ECO:0000256" key="2">
    <source>
        <dbReference type="ARBA" id="ARBA00022741"/>
    </source>
</evidence>
<dbReference type="Pfam" id="PF23559">
    <property type="entry name" value="WHD_DRP"/>
    <property type="match status" value="1"/>
</dbReference>
<dbReference type="InterPro" id="IPR055414">
    <property type="entry name" value="LRR_R13L4/SHOC2-like"/>
</dbReference>